<name>A0A0V1AMM8_TRIBR</name>
<comment type="caution">
    <text evidence="1">The sequence shown here is derived from an EMBL/GenBank/DDBJ whole genome shotgun (WGS) entry which is preliminary data.</text>
</comment>
<proteinExistence type="predicted"/>
<evidence type="ECO:0000313" key="2">
    <source>
        <dbReference type="Proteomes" id="UP000054653"/>
    </source>
</evidence>
<gene>
    <name evidence="1" type="ORF">T03_7076</name>
</gene>
<accession>A0A0V1AMM8</accession>
<dbReference type="Proteomes" id="UP000054653">
    <property type="component" value="Unassembled WGS sequence"/>
</dbReference>
<dbReference type="AlphaFoldDB" id="A0A0V1AMM8"/>
<keyword evidence="2" id="KW-1185">Reference proteome</keyword>
<protein>
    <submittedName>
        <fullName evidence="1">Uncharacterized protein</fullName>
    </submittedName>
</protein>
<sequence length="52" mass="5867">MDGPEDYGYEREDAVYGKSAVVGCRFAFRPKFAPLTPAVIYKRDSSNEIGYE</sequence>
<dbReference type="EMBL" id="JYDI01002006">
    <property type="protein sequence ID" value="KRY26004.1"/>
    <property type="molecule type" value="Genomic_DNA"/>
</dbReference>
<organism evidence="1 2">
    <name type="scientific">Trichinella britovi</name>
    <name type="common">Parasitic roundworm</name>
    <dbReference type="NCBI Taxonomy" id="45882"/>
    <lineage>
        <taxon>Eukaryota</taxon>
        <taxon>Metazoa</taxon>
        <taxon>Ecdysozoa</taxon>
        <taxon>Nematoda</taxon>
        <taxon>Enoplea</taxon>
        <taxon>Dorylaimia</taxon>
        <taxon>Trichinellida</taxon>
        <taxon>Trichinellidae</taxon>
        <taxon>Trichinella</taxon>
    </lineage>
</organism>
<evidence type="ECO:0000313" key="1">
    <source>
        <dbReference type="EMBL" id="KRY26004.1"/>
    </source>
</evidence>
<reference evidence="1 2" key="1">
    <citation type="submission" date="2015-01" db="EMBL/GenBank/DDBJ databases">
        <title>Evolution of Trichinella species and genotypes.</title>
        <authorList>
            <person name="Korhonen P.K."/>
            <person name="Edoardo P."/>
            <person name="Giuseppe L.R."/>
            <person name="Gasser R.B."/>
        </authorList>
    </citation>
    <scope>NUCLEOTIDE SEQUENCE [LARGE SCALE GENOMIC DNA]</scope>
    <source>
        <strain evidence="1">ISS120</strain>
    </source>
</reference>